<protein>
    <submittedName>
        <fullName evidence="1">Kinase</fullName>
    </submittedName>
</protein>
<sequence>MSESDTTRTSTALCVPVVLHMVCGKIGAGKSTLTKRLTTEPKTVLISEDDWLARLYPNEIHAIADYVRCAGRLRDAMAGHIEALLAAGTSVVLDFPSNTVKTRAWARSVFEKAGAAHCLHYLDVPDEVCKARLRARNLSGEHPFETTDEEFDQITAHFVAPSAEEGYNVVRHG</sequence>
<name>A0ABT9S5S5_9BURK</name>
<dbReference type="RefSeq" id="WP_307689523.1">
    <property type="nucleotide sequence ID" value="NZ_JAUSRO010000005.1"/>
</dbReference>
<keyword evidence="1" id="KW-0808">Transferase</keyword>
<dbReference type="Pfam" id="PF13671">
    <property type="entry name" value="AAA_33"/>
    <property type="match status" value="1"/>
</dbReference>
<dbReference type="InterPro" id="IPR027417">
    <property type="entry name" value="P-loop_NTPase"/>
</dbReference>
<organism evidence="1 2">
    <name type="scientific">Variovorax ginsengisoli</name>
    <dbReference type="NCBI Taxonomy" id="363844"/>
    <lineage>
        <taxon>Bacteria</taxon>
        <taxon>Pseudomonadati</taxon>
        <taxon>Pseudomonadota</taxon>
        <taxon>Betaproteobacteria</taxon>
        <taxon>Burkholderiales</taxon>
        <taxon>Comamonadaceae</taxon>
        <taxon>Variovorax</taxon>
    </lineage>
</organism>
<dbReference type="Proteomes" id="UP001226867">
    <property type="component" value="Unassembled WGS sequence"/>
</dbReference>
<reference evidence="1 2" key="1">
    <citation type="submission" date="2023-07" db="EMBL/GenBank/DDBJ databases">
        <title>Sorghum-associated microbial communities from plants grown in Nebraska, USA.</title>
        <authorList>
            <person name="Schachtman D."/>
        </authorList>
    </citation>
    <scope>NUCLEOTIDE SEQUENCE [LARGE SCALE GENOMIC DNA]</scope>
    <source>
        <strain evidence="1 2">DS1607</strain>
    </source>
</reference>
<dbReference type="EMBL" id="JAUSRO010000005">
    <property type="protein sequence ID" value="MDP9899706.1"/>
    <property type="molecule type" value="Genomic_DNA"/>
</dbReference>
<keyword evidence="1" id="KW-0418">Kinase</keyword>
<comment type="caution">
    <text evidence="1">The sequence shown here is derived from an EMBL/GenBank/DDBJ whole genome shotgun (WGS) entry which is preliminary data.</text>
</comment>
<gene>
    <name evidence="1" type="ORF">J2W36_001957</name>
</gene>
<keyword evidence="2" id="KW-1185">Reference proteome</keyword>
<dbReference type="GO" id="GO:0016301">
    <property type="term" value="F:kinase activity"/>
    <property type="evidence" value="ECO:0007669"/>
    <property type="project" value="UniProtKB-KW"/>
</dbReference>
<evidence type="ECO:0000313" key="2">
    <source>
        <dbReference type="Proteomes" id="UP001226867"/>
    </source>
</evidence>
<evidence type="ECO:0000313" key="1">
    <source>
        <dbReference type="EMBL" id="MDP9899706.1"/>
    </source>
</evidence>
<proteinExistence type="predicted"/>
<dbReference type="Gene3D" id="3.40.50.300">
    <property type="entry name" value="P-loop containing nucleotide triphosphate hydrolases"/>
    <property type="match status" value="1"/>
</dbReference>
<dbReference type="SUPFAM" id="SSF52540">
    <property type="entry name" value="P-loop containing nucleoside triphosphate hydrolases"/>
    <property type="match status" value="1"/>
</dbReference>
<accession>A0ABT9S5S5</accession>